<proteinExistence type="predicted"/>
<reference evidence="2" key="1">
    <citation type="submission" date="2018-07" db="EMBL/GenBank/DDBJ databases">
        <authorList>
            <consortium name="PulseNet: The National Subtyping Network for Foodborne Disease Surveillance"/>
            <person name="Tarr C.L."/>
            <person name="Trees E."/>
            <person name="Katz L.S."/>
            <person name="Carleton-Romer H.A."/>
            <person name="Stroika S."/>
            <person name="Kucerova Z."/>
            <person name="Roache K.F."/>
            <person name="Sabol A.L."/>
            <person name="Besser J."/>
            <person name="Gerner-Smidt P."/>
        </authorList>
    </citation>
    <scope>NUCLEOTIDE SEQUENCE</scope>
    <source>
        <strain evidence="2">2015AM-0391</strain>
        <strain evidence="1">2015AM-1184</strain>
    </source>
</reference>
<comment type="caution">
    <text evidence="2">The sequence shown here is derived from an EMBL/GenBank/DDBJ whole genome shotgun (WGS) entry which is preliminary data.</text>
</comment>
<dbReference type="EMBL" id="AAKOIS010000008">
    <property type="protein sequence ID" value="ECT9339009.1"/>
    <property type="molecule type" value="Genomic_DNA"/>
</dbReference>
<sequence length="93" mass="10332">MGINAGIKFFTSVIHHKSPALTTFIRCLQGTPLIPRTFSSCCITFRAVSPFMLLLLPLCNITGHAIRSAKSRHRPVMTDDMLMWSRSGTATPR</sequence>
<evidence type="ECO:0000313" key="2">
    <source>
        <dbReference type="EMBL" id="ECT9339009.1"/>
    </source>
</evidence>
<evidence type="ECO:0000313" key="1">
    <source>
        <dbReference type="EMBL" id="ECS7439032.1"/>
    </source>
</evidence>
<dbReference type="EMBL" id="AAKKOC010000008">
    <property type="protein sequence ID" value="ECS7439032.1"/>
    <property type="molecule type" value="Genomic_DNA"/>
</dbReference>
<accession>A0A5I2YV57</accession>
<name>A0A5I2YV57_SALET</name>
<dbReference type="AlphaFoldDB" id="A0A5I2YV57"/>
<organism evidence="2">
    <name type="scientific">Salmonella enterica subsp. enterica serovar Cotham</name>
    <dbReference type="NCBI Taxonomy" id="2572724"/>
    <lineage>
        <taxon>Bacteria</taxon>
        <taxon>Pseudomonadati</taxon>
        <taxon>Pseudomonadota</taxon>
        <taxon>Gammaproteobacteria</taxon>
        <taxon>Enterobacterales</taxon>
        <taxon>Enterobacteriaceae</taxon>
        <taxon>Salmonella</taxon>
    </lineage>
</organism>
<protein>
    <submittedName>
        <fullName evidence="2">Uncharacterized protein</fullName>
    </submittedName>
</protein>
<gene>
    <name evidence="2" type="ORF">CG757_20960</name>
    <name evidence="1" type="ORF">CHU57_19705</name>
</gene>